<evidence type="ECO:0000313" key="3">
    <source>
        <dbReference type="EMBL" id="CAD7225400.1"/>
    </source>
</evidence>
<evidence type="ECO:0000256" key="1">
    <source>
        <dbReference type="SAM" id="MobiDB-lite"/>
    </source>
</evidence>
<proteinExistence type="predicted"/>
<sequence>MITGIKGTSPVTRGCISGSLPLLCQGKRPKVQHEKWPYLVCCSKNMCNKRPVAPIRVPEKGSQNGEKGQKENQSERRISLSIEDIKALAESMAKYNDDDFDPRIYHSSALSPISVGVLAVGLVMIISLGGLGMFIINRQRLLSRTSSRSNRVWRSLVRDTSTPSGKDGQFEDSGHGNIYSEPSALPRSGQPSPAICFPTVRYPPSPHRFRKLETNSPNINQRKNSKNDDLLQHEYEEPTTD</sequence>
<accession>A0A7R8ZN07</accession>
<feature type="compositionally biased region" description="Basic and acidic residues" evidence="1">
    <location>
        <begin position="67"/>
        <end position="77"/>
    </location>
</feature>
<dbReference type="EMBL" id="OB660564">
    <property type="protein sequence ID" value="CAD7225400.1"/>
    <property type="molecule type" value="Genomic_DNA"/>
</dbReference>
<feature type="compositionally biased region" description="Basic and acidic residues" evidence="1">
    <location>
        <begin position="225"/>
        <end position="241"/>
    </location>
</feature>
<keyword evidence="2" id="KW-0812">Transmembrane</keyword>
<protein>
    <submittedName>
        <fullName evidence="3">Uncharacterized protein</fullName>
    </submittedName>
</protein>
<dbReference type="AlphaFoldDB" id="A0A7R8ZN07"/>
<evidence type="ECO:0000256" key="2">
    <source>
        <dbReference type="SAM" id="Phobius"/>
    </source>
</evidence>
<keyword evidence="2" id="KW-1133">Transmembrane helix</keyword>
<feature type="region of interest" description="Disordered" evidence="1">
    <location>
        <begin position="155"/>
        <end position="241"/>
    </location>
</feature>
<organism evidence="3">
    <name type="scientific">Cyprideis torosa</name>
    <dbReference type="NCBI Taxonomy" id="163714"/>
    <lineage>
        <taxon>Eukaryota</taxon>
        <taxon>Metazoa</taxon>
        <taxon>Ecdysozoa</taxon>
        <taxon>Arthropoda</taxon>
        <taxon>Crustacea</taxon>
        <taxon>Oligostraca</taxon>
        <taxon>Ostracoda</taxon>
        <taxon>Podocopa</taxon>
        <taxon>Podocopida</taxon>
        <taxon>Cytherocopina</taxon>
        <taxon>Cytheroidea</taxon>
        <taxon>Cytherideidae</taxon>
        <taxon>Cyprideis</taxon>
    </lineage>
</organism>
<feature type="region of interest" description="Disordered" evidence="1">
    <location>
        <begin position="53"/>
        <end position="77"/>
    </location>
</feature>
<dbReference type="OrthoDB" id="6412674at2759"/>
<name>A0A7R8ZN07_9CRUS</name>
<feature type="transmembrane region" description="Helical" evidence="2">
    <location>
        <begin position="113"/>
        <end position="136"/>
    </location>
</feature>
<keyword evidence="2" id="KW-0472">Membrane</keyword>
<reference evidence="3" key="1">
    <citation type="submission" date="2020-11" db="EMBL/GenBank/DDBJ databases">
        <authorList>
            <person name="Tran Van P."/>
        </authorList>
    </citation>
    <scope>NUCLEOTIDE SEQUENCE</scope>
</reference>
<gene>
    <name evidence="3" type="ORF">CTOB1V02_LOCUS3342</name>
</gene>